<accession>A0A8S9YXZ4</accession>
<dbReference type="EMBL" id="JTDE01000939">
    <property type="protein sequence ID" value="KAF7259995.1"/>
    <property type="molecule type" value="Genomic_DNA"/>
</dbReference>
<evidence type="ECO:0000313" key="2">
    <source>
        <dbReference type="EMBL" id="KAF7259995.1"/>
    </source>
</evidence>
<dbReference type="OrthoDB" id="10343873at2759"/>
<evidence type="ECO:0000313" key="3">
    <source>
        <dbReference type="Proteomes" id="UP000822476"/>
    </source>
</evidence>
<feature type="chain" id="PRO_5035843018" evidence="1">
    <location>
        <begin position="20"/>
        <end position="81"/>
    </location>
</feature>
<evidence type="ECO:0000256" key="1">
    <source>
        <dbReference type="SAM" id="SignalP"/>
    </source>
</evidence>
<sequence>MFGLTPMLIVLLAAGMVKMLPEEQYQAIMVKDFVKIYVFDLQKSLDKFLSKFRSYVCQKETDSKLTTAAKAIDDIGQTGVI</sequence>
<dbReference type="Proteomes" id="UP000822476">
    <property type="component" value="Unassembled WGS sequence"/>
</dbReference>
<organism evidence="2 3">
    <name type="scientific">Paragonimus skrjabini miyazakii</name>
    <dbReference type="NCBI Taxonomy" id="59628"/>
    <lineage>
        <taxon>Eukaryota</taxon>
        <taxon>Metazoa</taxon>
        <taxon>Spiralia</taxon>
        <taxon>Lophotrochozoa</taxon>
        <taxon>Platyhelminthes</taxon>
        <taxon>Trematoda</taxon>
        <taxon>Digenea</taxon>
        <taxon>Plagiorchiida</taxon>
        <taxon>Troglotremata</taxon>
        <taxon>Troglotrematidae</taxon>
        <taxon>Paragonimus</taxon>
    </lineage>
</organism>
<proteinExistence type="predicted"/>
<name>A0A8S9YXZ4_9TREM</name>
<dbReference type="AlphaFoldDB" id="A0A8S9YXZ4"/>
<reference evidence="2" key="1">
    <citation type="submission" date="2019-07" db="EMBL/GenBank/DDBJ databases">
        <title>Annotation for the trematode Paragonimus miyazaki's.</title>
        <authorList>
            <person name="Choi Y.-J."/>
        </authorList>
    </citation>
    <scope>NUCLEOTIDE SEQUENCE</scope>
    <source>
        <strain evidence="2">Japan</strain>
    </source>
</reference>
<keyword evidence="3" id="KW-1185">Reference proteome</keyword>
<gene>
    <name evidence="2" type="ORF">EG68_02660</name>
</gene>
<feature type="signal peptide" evidence="1">
    <location>
        <begin position="1"/>
        <end position="19"/>
    </location>
</feature>
<keyword evidence="1" id="KW-0732">Signal</keyword>
<protein>
    <submittedName>
        <fullName evidence="2">Uncharacterized protein</fullName>
    </submittedName>
</protein>
<comment type="caution">
    <text evidence="2">The sequence shown here is derived from an EMBL/GenBank/DDBJ whole genome shotgun (WGS) entry which is preliminary data.</text>
</comment>